<keyword evidence="2" id="KW-1185">Reference proteome</keyword>
<gene>
    <name evidence="1" type="ORF">Slin15195_G117350</name>
</gene>
<reference evidence="1" key="1">
    <citation type="submission" date="2022-06" db="EMBL/GenBank/DDBJ databases">
        <title>Complete genome sequences of two strains of the flax pathogen Septoria linicola.</title>
        <authorList>
            <person name="Lapalu N."/>
            <person name="Simon A."/>
            <person name="Demenou B."/>
            <person name="Paumier D."/>
            <person name="Guillot M.-P."/>
            <person name="Gout L."/>
            <person name="Valade R."/>
        </authorList>
    </citation>
    <scope>NUCLEOTIDE SEQUENCE</scope>
    <source>
        <strain evidence="1">SE15195</strain>
    </source>
</reference>
<accession>A0A9Q9B7A5</accession>
<dbReference type="AlphaFoldDB" id="A0A9Q9B7A5"/>
<sequence>MAPRLVSPRIDDNYWRLTKYDHLTGSEVADLLRNAGYHCLATWNKARIMEVALRKETSRPEYRDMKMPESRKYAIARKTIENPKKVSERKLRGSLYAADASPVFDKLLDLPPSYVKLMKEEVLAQFYKSQTFELRFLYIKPSAHCTKGTMIVDPESLLFLYGLSTSNLALLRNLRINISSDIPTYAGHPRITE</sequence>
<protein>
    <submittedName>
        <fullName evidence="1">Uncharacterized protein</fullName>
    </submittedName>
</protein>
<dbReference type="EMBL" id="CP099428">
    <property type="protein sequence ID" value="USW58416.1"/>
    <property type="molecule type" value="Genomic_DNA"/>
</dbReference>
<dbReference type="Proteomes" id="UP001056384">
    <property type="component" value="Chromosome 11"/>
</dbReference>
<dbReference type="OrthoDB" id="3645423at2759"/>
<organism evidence="1 2">
    <name type="scientific">Septoria linicola</name>
    <dbReference type="NCBI Taxonomy" id="215465"/>
    <lineage>
        <taxon>Eukaryota</taxon>
        <taxon>Fungi</taxon>
        <taxon>Dikarya</taxon>
        <taxon>Ascomycota</taxon>
        <taxon>Pezizomycotina</taxon>
        <taxon>Dothideomycetes</taxon>
        <taxon>Dothideomycetidae</taxon>
        <taxon>Mycosphaerellales</taxon>
        <taxon>Mycosphaerellaceae</taxon>
        <taxon>Septoria</taxon>
    </lineage>
</organism>
<evidence type="ECO:0000313" key="1">
    <source>
        <dbReference type="EMBL" id="USW58416.1"/>
    </source>
</evidence>
<proteinExistence type="predicted"/>
<name>A0A9Q9B7A5_9PEZI</name>
<evidence type="ECO:0000313" key="2">
    <source>
        <dbReference type="Proteomes" id="UP001056384"/>
    </source>
</evidence>